<reference evidence="1 2" key="1">
    <citation type="submission" date="2024-02" db="EMBL/GenBank/DDBJ databases">
        <title>de novo genome assembly of Solanum bulbocastanum strain 11H21.</title>
        <authorList>
            <person name="Hosaka A.J."/>
        </authorList>
    </citation>
    <scope>NUCLEOTIDE SEQUENCE [LARGE SCALE GENOMIC DNA]</scope>
    <source>
        <tissue evidence="1">Young leaves</tissue>
    </source>
</reference>
<comment type="caution">
    <text evidence="1">The sequence shown here is derived from an EMBL/GenBank/DDBJ whole genome shotgun (WGS) entry which is preliminary data.</text>
</comment>
<accession>A0AAN8YV46</accession>
<evidence type="ECO:0000313" key="2">
    <source>
        <dbReference type="Proteomes" id="UP001371456"/>
    </source>
</evidence>
<protein>
    <submittedName>
        <fullName evidence="1">Uncharacterized protein</fullName>
    </submittedName>
</protein>
<organism evidence="1 2">
    <name type="scientific">Solanum bulbocastanum</name>
    <name type="common">Wild potato</name>
    <dbReference type="NCBI Taxonomy" id="147425"/>
    <lineage>
        <taxon>Eukaryota</taxon>
        <taxon>Viridiplantae</taxon>
        <taxon>Streptophyta</taxon>
        <taxon>Embryophyta</taxon>
        <taxon>Tracheophyta</taxon>
        <taxon>Spermatophyta</taxon>
        <taxon>Magnoliopsida</taxon>
        <taxon>eudicotyledons</taxon>
        <taxon>Gunneridae</taxon>
        <taxon>Pentapetalae</taxon>
        <taxon>asterids</taxon>
        <taxon>lamiids</taxon>
        <taxon>Solanales</taxon>
        <taxon>Solanaceae</taxon>
        <taxon>Solanoideae</taxon>
        <taxon>Solaneae</taxon>
        <taxon>Solanum</taxon>
    </lineage>
</organism>
<keyword evidence="2" id="KW-1185">Reference proteome</keyword>
<gene>
    <name evidence="1" type="ORF">RDI58_003557</name>
</gene>
<sequence>MMMIIPLSKM</sequence>
<dbReference type="Proteomes" id="UP001371456">
    <property type="component" value="Unassembled WGS sequence"/>
</dbReference>
<evidence type="ECO:0000313" key="1">
    <source>
        <dbReference type="EMBL" id="KAK6805772.1"/>
    </source>
</evidence>
<name>A0AAN8YV46_SOLBU</name>
<dbReference type="EMBL" id="JBANQN010000001">
    <property type="protein sequence ID" value="KAK6805772.1"/>
    <property type="molecule type" value="Genomic_DNA"/>
</dbReference>
<proteinExistence type="predicted"/>